<sequence>DLEAMVPRSVNAFKTYGGLGFFHGGATLQELVIPVVVVQWPAKATKVSVVLKPVVQIASEAPRVQVEAGIEGMTLFGPDERQLARRVLVKIRNPATGKLVFKHSDPVTVEPGGEPVTLQLELVEPKPSLPYGSALVVVALDADDEEVLAREEITLKVDIDEW</sequence>
<protein>
    <submittedName>
        <fullName evidence="1">Uncharacterized protein</fullName>
    </submittedName>
</protein>
<gene>
    <name evidence="1" type="ORF">S01H1_46138</name>
</gene>
<reference evidence="1" key="1">
    <citation type="journal article" date="2014" name="Front. Microbiol.">
        <title>High frequency of phylogenetically diverse reductive dehalogenase-homologous genes in deep subseafloor sedimentary metagenomes.</title>
        <authorList>
            <person name="Kawai M."/>
            <person name="Futagami T."/>
            <person name="Toyoda A."/>
            <person name="Takaki Y."/>
            <person name="Nishi S."/>
            <person name="Hori S."/>
            <person name="Arai W."/>
            <person name="Tsubouchi T."/>
            <person name="Morono Y."/>
            <person name="Uchiyama I."/>
            <person name="Ito T."/>
            <person name="Fujiyama A."/>
            <person name="Inagaki F."/>
            <person name="Takami H."/>
        </authorList>
    </citation>
    <scope>NUCLEOTIDE SEQUENCE</scope>
    <source>
        <strain evidence="1">Expedition CK06-06</strain>
    </source>
</reference>
<organism evidence="1">
    <name type="scientific">marine sediment metagenome</name>
    <dbReference type="NCBI Taxonomy" id="412755"/>
    <lineage>
        <taxon>unclassified sequences</taxon>
        <taxon>metagenomes</taxon>
        <taxon>ecological metagenomes</taxon>
    </lineage>
</organism>
<dbReference type="AlphaFoldDB" id="X0VYF0"/>
<feature type="non-terminal residue" evidence="1">
    <location>
        <position position="1"/>
    </location>
</feature>
<evidence type="ECO:0000313" key="1">
    <source>
        <dbReference type="EMBL" id="GAG05491.1"/>
    </source>
</evidence>
<comment type="caution">
    <text evidence="1">The sequence shown here is derived from an EMBL/GenBank/DDBJ whole genome shotgun (WGS) entry which is preliminary data.</text>
</comment>
<accession>X0VYF0</accession>
<dbReference type="EMBL" id="BARS01029520">
    <property type="protein sequence ID" value="GAG05491.1"/>
    <property type="molecule type" value="Genomic_DNA"/>
</dbReference>
<proteinExistence type="predicted"/>
<name>X0VYF0_9ZZZZ</name>